<keyword evidence="10 15" id="KW-0560">Oxidoreductase</keyword>
<keyword evidence="16" id="KW-0732">Signal</keyword>
<dbReference type="PANTHER" id="PTHR24300:SF376">
    <property type="entry name" value="CYTOCHROME P450 15A1"/>
    <property type="match status" value="1"/>
</dbReference>
<comment type="function">
    <text evidence="2">May be involved in the metabolism of insect hormones and in the breakdown of synthetic insecticides.</text>
</comment>
<evidence type="ECO:0000313" key="17">
    <source>
        <dbReference type="Proteomes" id="UP000504635"/>
    </source>
</evidence>
<comment type="subcellular location">
    <subcellularLocation>
        <location evidence="4">Endoplasmic reticulum membrane</location>
        <topology evidence="4">Peripheral membrane protein</topology>
    </subcellularLocation>
    <subcellularLocation>
        <location evidence="3">Microsome membrane</location>
        <topology evidence="3">Peripheral membrane protein</topology>
    </subcellularLocation>
</comment>
<keyword evidence="17" id="KW-1185">Reference proteome</keyword>
<feature type="signal peptide" evidence="16">
    <location>
        <begin position="1"/>
        <end position="18"/>
    </location>
</feature>
<dbReference type="GO" id="GO:0005789">
    <property type="term" value="C:endoplasmic reticulum membrane"/>
    <property type="evidence" value="ECO:0007669"/>
    <property type="project" value="UniProtKB-SubCell"/>
</dbReference>
<dbReference type="CTD" id="49165"/>
<evidence type="ECO:0000256" key="2">
    <source>
        <dbReference type="ARBA" id="ARBA00003690"/>
    </source>
</evidence>
<dbReference type="PRINTS" id="PR00385">
    <property type="entry name" value="P450"/>
</dbReference>
<dbReference type="FunFam" id="1.10.630.10:FF:000238">
    <property type="entry name" value="Cytochrome P450 2A6"/>
    <property type="match status" value="1"/>
</dbReference>
<dbReference type="Pfam" id="PF00067">
    <property type="entry name" value="p450"/>
    <property type="match status" value="1"/>
</dbReference>
<dbReference type="GO" id="GO:0006805">
    <property type="term" value="P:xenobiotic metabolic process"/>
    <property type="evidence" value="ECO:0007669"/>
    <property type="project" value="TreeGrafter"/>
</dbReference>
<dbReference type="InParanoid" id="A0A6J2YF96"/>
<dbReference type="InterPro" id="IPR017972">
    <property type="entry name" value="Cyt_P450_CS"/>
</dbReference>
<evidence type="ECO:0000313" key="18">
    <source>
        <dbReference type="RefSeq" id="XP_030762613.1"/>
    </source>
</evidence>
<dbReference type="Gene3D" id="1.10.630.10">
    <property type="entry name" value="Cytochrome P450"/>
    <property type="match status" value="1"/>
</dbReference>
<dbReference type="InterPro" id="IPR002401">
    <property type="entry name" value="Cyt_P450_E_grp-I"/>
</dbReference>
<name>A0A6J2YF96_SITOR</name>
<dbReference type="InterPro" id="IPR050182">
    <property type="entry name" value="Cytochrome_P450_fam2"/>
</dbReference>
<evidence type="ECO:0000256" key="13">
    <source>
        <dbReference type="ARBA" id="ARBA00023136"/>
    </source>
</evidence>
<dbReference type="KEGG" id="soy:115887341"/>
<feature type="chain" id="PRO_5026761590" evidence="16">
    <location>
        <begin position="19"/>
        <end position="492"/>
    </location>
</feature>
<evidence type="ECO:0000256" key="7">
    <source>
        <dbReference type="ARBA" id="ARBA00022723"/>
    </source>
</evidence>
<dbReference type="GeneID" id="115887341"/>
<protein>
    <submittedName>
        <fullName evidence="18">Probable cytochrome P450 303a1</fullName>
    </submittedName>
</protein>
<dbReference type="FunCoup" id="A0A6J2YF96">
    <property type="interactions" value="1"/>
</dbReference>
<keyword evidence="13" id="KW-0472">Membrane</keyword>
<feature type="binding site" description="axial binding residue" evidence="14">
    <location>
        <position position="438"/>
    </location>
    <ligand>
        <name>heme</name>
        <dbReference type="ChEBI" id="CHEBI:30413"/>
    </ligand>
    <ligandPart>
        <name>Fe</name>
        <dbReference type="ChEBI" id="CHEBI:18248"/>
    </ligandPart>
</feature>
<evidence type="ECO:0000256" key="14">
    <source>
        <dbReference type="PIRSR" id="PIRSR602401-1"/>
    </source>
</evidence>
<keyword evidence="7 14" id="KW-0479">Metal-binding</keyword>
<dbReference type="InterPro" id="IPR036396">
    <property type="entry name" value="Cyt_P450_sf"/>
</dbReference>
<dbReference type="GO" id="GO:0008395">
    <property type="term" value="F:steroid hydroxylase activity"/>
    <property type="evidence" value="ECO:0007669"/>
    <property type="project" value="TreeGrafter"/>
</dbReference>
<comment type="similarity">
    <text evidence="5 15">Belongs to the cytochrome P450 family.</text>
</comment>
<evidence type="ECO:0000256" key="3">
    <source>
        <dbReference type="ARBA" id="ARBA00004174"/>
    </source>
</evidence>
<dbReference type="GO" id="GO:0016712">
    <property type="term" value="F:oxidoreductase activity, acting on paired donors, with incorporation or reduction of molecular oxygen, reduced flavin or flavoprotein as one donor, and incorporation of one atom of oxygen"/>
    <property type="evidence" value="ECO:0007669"/>
    <property type="project" value="TreeGrafter"/>
</dbReference>
<evidence type="ECO:0000256" key="12">
    <source>
        <dbReference type="ARBA" id="ARBA00023033"/>
    </source>
</evidence>
<evidence type="ECO:0000256" key="6">
    <source>
        <dbReference type="ARBA" id="ARBA00022617"/>
    </source>
</evidence>
<accession>A0A6J2YF96</accession>
<dbReference type="OrthoDB" id="1055148at2759"/>
<proteinExistence type="inferred from homology"/>
<keyword evidence="6 14" id="KW-0349">Heme</keyword>
<evidence type="ECO:0000256" key="4">
    <source>
        <dbReference type="ARBA" id="ARBA00004406"/>
    </source>
</evidence>
<evidence type="ECO:0000256" key="9">
    <source>
        <dbReference type="ARBA" id="ARBA00022848"/>
    </source>
</evidence>
<dbReference type="InterPro" id="IPR001128">
    <property type="entry name" value="Cyt_P450"/>
</dbReference>
<dbReference type="GO" id="GO:0005506">
    <property type="term" value="F:iron ion binding"/>
    <property type="evidence" value="ECO:0007669"/>
    <property type="project" value="InterPro"/>
</dbReference>
<reference evidence="18" key="1">
    <citation type="submission" date="2025-08" db="UniProtKB">
        <authorList>
            <consortium name="RefSeq"/>
        </authorList>
    </citation>
    <scope>IDENTIFICATION</scope>
    <source>
        <tissue evidence="18">Gonads</tissue>
    </source>
</reference>
<dbReference type="Proteomes" id="UP000504635">
    <property type="component" value="Unplaced"/>
</dbReference>
<dbReference type="PROSITE" id="PS00086">
    <property type="entry name" value="CYTOCHROME_P450"/>
    <property type="match status" value="1"/>
</dbReference>
<evidence type="ECO:0000256" key="16">
    <source>
        <dbReference type="SAM" id="SignalP"/>
    </source>
</evidence>
<dbReference type="AlphaFoldDB" id="A0A6J2YF96"/>
<dbReference type="GO" id="GO:0006082">
    <property type="term" value="P:organic acid metabolic process"/>
    <property type="evidence" value="ECO:0007669"/>
    <property type="project" value="TreeGrafter"/>
</dbReference>
<keyword evidence="8" id="KW-0256">Endoplasmic reticulum</keyword>
<keyword evidence="9" id="KW-0492">Microsome</keyword>
<keyword evidence="11 14" id="KW-0408">Iron</keyword>
<keyword evidence="12 15" id="KW-0503">Monooxygenase</keyword>
<dbReference type="PANTHER" id="PTHR24300">
    <property type="entry name" value="CYTOCHROME P450 508A4-RELATED"/>
    <property type="match status" value="1"/>
</dbReference>
<evidence type="ECO:0000256" key="10">
    <source>
        <dbReference type="ARBA" id="ARBA00023002"/>
    </source>
</evidence>
<gene>
    <name evidence="18" type="primary">LOC115887341</name>
</gene>
<evidence type="ECO:0000256" key="15">
    <source>
        <dbReference type="RuleBase" id="RU000461"/>
    </source>
</evidence>
<dbReference type="SUPFAM" id="SSF48264">
    <property type="entry name" value="Cytochrome P450"/>
    <property type="match status" value="1"/>
</dbReference>
<sequence>MLWFVLFLFIVALIYINTEKPKNFPPGPRWVPLGSILLQVLNKKSINKSLTEATAEMSKNFGPVLGLKVGKDPIIIIYGPHIIKEFSTSDDFIGRPIGLYYNLRTWGKRLGILLTDEEVWQEQKRFIVKHLRKFGYGSNNMTFILQEEIKYLSDSLEEAISNSGYIICDIRNFFNVGILNTLWKLISGKRYGYEDRYMVELQNILTKLFKTIHMTGAPFSHFPFLKYISPEMSGYKCYIDAHISVWNFLRNELQCHKRILNLNTDPTNLMDTYLAQLNSIENGTSFTEAQLLAICMDMFMAGSETTNNTLKFCFQHLILNQDIQRKAQLEIDDVLRGRLPTLEDRLKMPYMESIVSESLRMFGGRAITVPHRALKDTKIAGFNVPKNTVIAANLHGCMMGPDSGFKNPECFVPERFLGKDKLSIPDNFIPFGLGKRRCMGESLARANIFLFTAALLQNYNFFMVPEHPPGMGVADGVTPGPFDFKTKIMKRY</sequence>
<comment type="cofactor">
    <cofactor evidence="1 14">
        <name>heme</name>
        <dbReference type="ChEBI" id="CHEBI:30413"/>
    </cofactor>
</comment>
<dbReference type="RefSeq" id="XP_030762613.1">
    <property type="nucleotide sequence ID" value="XM_030906753.1"/>
</dbReference>
<evidence type="ECO:0000256" key="11">
    <source>
        <dbReference type="ARBA" id="ARBA00023004"/>
    </source>
</evidence>
<evidence type="ECO:0000256" key="8">
    <source>
        <dbReference type="ARBA" id="ARBA00022824"/>
    </source>
</evidence>
<evidence type="ECO:0000256" key="5">
    <source>
        <dbReference type="ARBA" id="ARBA00010617"/>
    </source>
</evidence>
<dbReference type="PRINTS" id="PR00463">
    <property type="entry name" value="EP450I"/>
</dbReference>
<organism evidence="17 18">
    <name type="scientific">Sitophilus oryzae</name>
    <name type="common">Rice weevil</name>
    <name type="synonym">Curculio oryzae</name>
    <dbReference type="NCBI Taxonomy" id="7048"/>
    <lineage>
        <taxon>Eukaryota</taxon>
        <taxon>Metazoa</taxon>
        <taxon>Ecdysozoa</taxon>
        <taxon>Arthropoda</taxon>
        <taxon>Hexapoda</taxon>
        <taxon>Insecta</taxon>
        <taxon>Pterygota</taxon>
        <taxon>Neoptera</taxon>
        <taxon>Endopterygota</taxon>
        <taxon>Coleoptera</taxon>
        <taxon>Polyphaga</taxon>
        <taxon>Cucujiformia</taxon>
        <taxon>Curculionidae</taxon>
        <taxon>Dryophthorinae</taxon>
        <taxon>Sitophilus</taxon>
    </lineage>
</organism>
<dbReference type="GO" id="GO:0020037">
    <property type="term" value="F:heme binding"/>
    <property type="evidence" value="ECO:0007669"/>
    <property type="project" value="InterPro"/>
</dbReference>
<evidence type="ECO:0000256" key="1">
    <source>
        <dbReference type="ARBA" id="ARBA00001971"/>
    </source>
</evidence>